<dbReference type="InterPro" id="IPR018490">
    <property type="entry name" value="cNMP-bd_dom_sf"/>
</dbReference>
<dbReference type="CDD" id="cd00038">
    <property type="entry name" value="CAP_ED"/>
    <property type="match status" value="1"/>
</dbReference>
<reference evidence="3" key="1">
    <citation type="journal article" date="2023" name="Mol. Ecol. Resour.">
        <title>Chromosome-level genome assembly of a triploid poplar Populus alba 'Berolinensis'.</title>
        <authorList>
            <person name="Chen S."/>
            <person name="Yu Y."/>
            <person name="Wang X."/>
            <person name="Wang S."/>
            <person name="Zhang T."/>
            <person name="Zhou Y."/>
            <person name="He R."/>
            <person name="Meng N."/>
            <person name="Wang Y."/>
            <person name="Liu W."/>
            <person name="Liu Z."/>
            <person name="Liu J."/>
            <person name="Guo Q."/>
            <person name="Huang H."/>
            <person name="Sederoff R.R."/>
            <person name="Wang G."/>
            <person name="Qu G."/>
            <person name="Chen S."/>
        </authorList>
    </citation>
    <scope>NUCLEOTIDE SEQUENCE</scope>
    <source>
        <strain evidence="3">SC-2020</strain>
    </source>
</reference>
<feature type="region of interest" description="Disordered" evidence="1">
    <location>
        <begin position="371"/>
        <end position="398"/>
    </location>
</feature>
<evidence type="ECO:0000313" key="4">
    <source>
        <dbReference type="Proteomes" id="UP001164929"/>
    </source>
</evidence>
<evidence type="ECO:0000256" key="1">
    <source>
        <dbReference type="SAM" id="MobiDB-lite"/>
    </source>
</evidence>
<evidence type="ECO:0000313" key="3">
    <source>
        <dbReference type="EMBL" id="KAJ6981909.1"/>
    </source>
</evidence>
<protein>
    <submittedName>
        <fullName evidence="3">Sodium/hydrogen exchanger 7</fullName>
    </submittedName>
</protein>
<dbReference type="Proteomes" id="UP001164929">
    <property type="component" value="Chromosome 10"/>
</dbReference>
<accession>A0AAD6Q7D0</accession>
<dbReference type="SUPFAM" id="SSF51206">
    <property type="entry name" value="cAMP-binding domain-like"/>
    <property type="match status" value="1"/>
</dbReference>
<comment type="caution">
    <text evidence="3">The sequence shown here is derived from an EMBL/GenBank/DDBJ whole genome shotgun (WGS) entry which is preliminary data.</text>
</comment>
<dbReference type="InterPro" id="IPR014710">
    <property type="entry name" value="RmlC-like_jellyroll"/>
</dbReference>
<dbReference type="InterPro" id="IPR000595">
    <property type="entry name" value="cNMP-bd_dom"/>
</dbReference>
<dbReference type="EMBL" id="JAQIZT010000010">
    <property type="protein sequence ID" value="KAJ6981909.1"/>
    <property type="molecule type" value="Genomic_DNA"/>
</dbReference>
<keyword evidence="4" id="KW-1185">Reference proteome</keyword>
<dbReference type="PROSITE" id="PS50042">
    <property type="entry name" value="CNMP_BINDING_3"/>
    <property type="match status" value="1"/>
</dbReference>
<feature type="compositionally biased region" description="Acidic residues" evidence="1">
    <location>
        <begin position="389"/>
        <end position="398"/>
    </location>
</feature>
<organism evidence="3 4">
    <name type="scientific">Populus alba x Populus x berolinensis</name>
    <dbReference type="NCBI Taxonomy" id="444605"/>
    <lineage>
        <taxon>Eukaryota</taxon>
        <taxon>Viridiplantae</taxon>
        <taxon>Streptophyta</taxon>
        <taxon>Embryophyta</taxon>
        <taxon>Tracheophyta</taxon>
        <taxon>Spermatophyta</taxon>
        <taxon>Magnoliopsida</taxon>
        <taxon>eudicotyledons</taxon>
        <taxon>Gunneridae</taxon>
        <taxon>Pentapetalae</taxon>
        <taxon>rosids</taxon>
        <taxon>fabids</taxon>
        <taxon>Malpighiales</taxon>
        <taxon>Salicaceae</taxon>
        <taxon>Saliceae</taxon>
        <taxon>Populus</taxon>
    </lineage>
</organism>
<evidence type="ECO:0000259" key="2">
    <source>
        <dbReference type="PROSITE" id="PS50042"/>
    </source>
</evidence>
<dbReference type="Gene3D" id="2.60.120.10">
    <property type="entry name" value="Jelly Rolls"/>
    <property type="match status" value="1"/>
</dbReference>
<proteinExistence type="predicted"/>
<feature type="domain" description="Cyclic nucleotide-binding" evidence="2">
    <location>
        <begin position="36"/>
        <end position="140"/>
    </location>
</feature>
<name>A0AAD6Q7D0_9ROSI</name>
<dbReference type="FunFam" id="2.60.120.10:FF:000090">
    <property type="entry name" value="Sodium/hydrogen exchanger 7"/>
    <property type="match status" value="1"/>
</dbReference>
<dbReference type="AlphaFoldDB" id="A0AAD6Q7D0"/>
<sequence length="415" mass="46382">MLHLHDAVQTDLKRLLRNPPLVKVPKITDLISVHPLLGALPSMVRKALEGSAKEIVKPCGVPLYKEGSKPNGVWLISNGVVKWTSKNIRSRHSLHPTFTHGSTLGLYELLVGKRCMCDIITDSVVLCFFIESEKILSVLGSDPAVEDFLWQESAIVLAKLLHPQVFEKMPMQELRVLVAQGSVITTYIRGETIEVPHHYLGFLLEGFIKAHGFNELIASPAVLLPLQGNQSSQNIEISGSQAASFSHQGSRYQVEARARVIFFDIAAFEVDGALRRSSSLASVDHSNRPLTREHGGLMSWPENFYRRRERKSNCEGTYRQANSLPARAMQLGIFGSMVDMRMHAHSFSSSQVKRSHSMSVLRKASFRNRQQVHVLSEGATKETHTIDNNSDESDTEDEIVVRIDSPSRLSFHQES</sequence>
<gene>
    <name evidence="3" type="ORF">NC653_025107</name>
</gene>